<keyword evidence="2" id="KW-1185">Reference proteome</keyword>
<evidence type="ECO:0000313" key="2">
    <source>
        <dbReference type="Proteomes" id="UP000515292"/>
    </source>
</evidence>
<dbReference type="PANTHER" id="PTHR43685:SF14">
    <property type="entry name" value="GLYCOSYLTRANSFERASE 2-LIKE DOMAIN-CONTAINING PROTEIN"/>
    <property type="match status" value="1"/>
</dbReference>
<protein>
    <submittedName>
        <fullName evidence="1">Glycosyltransferase family 2 protein</fullName>
    </submittedName>
</protein>
<dbReference type="InterPro" id="IPR029044">
    <property type="entry name" value="Nucleotide-diphossugar_trans"/>
</dbReference>
<name>A0A7G5IEG4_9SPHN</name>
<sequence>MTRHAMVVAIPARNEAERLPACLEAIAAQEGLAPGEVAVLVLCNNCTDSSVAVARAVAARSPIPIHVRHVHLPADRSHAGGARAAAMTAATLLAAPDSLLVSTDADCVAAPDWLASLRDAFAPDISAVAGRVEARWEELKTLPEAALRVGELEWRYQAAAAELEALIDPVDHDPWPRHRQRCGANMAVRRAMFEGVGGVPLIPTGEDRALLLAVERAGGLIRHAPEPLVTASARLHGRAAGGMADALAARAEGSVVVDSDLEAADSMLARLRRRASHRRGFPPGLAGTRAFTAYWQAQAQAGFVPLGRASLADELARLERHLDVAREAVDG</sequence>
<dbReference type="KEGG" id="sand:H3309_10115"/>
<dbReference type="AlphaFoldDB" id="A0A7G5IEG4"/>
<evidence type="ECO:0000313" key="1">
    <source>
        <dbReference type="EMBL" id="QMW21756.1"/>
    </source>
</evidence>
<organism evidence="1 2">
    <name type="scientific">Sandaracinobacteroides saxicola</name>
    <dbReference type="NCBI Taxonomy" id="2759707"/>
    <lineage>
        <taxon>Bacteria</taxon>
        <taxon>Pseudomonadati</taxon>
        <taxon>Pseudomonadota</taxon>
        <taxon>Alphaproteobacteria</taxon>
        <taxon>Sphingomonadales</taxon>
        <taxon>Sphingosinicellaceae</taxon>
        <taxon>Sandaracinobacteroides</taxon>
    </lineage>
</organism>
<dbReference type="EMBL" id="CP059851">
    <property type="protein sequence ID" value="QMW21756.1"/>
    <property type="molecule type" value="Genomic_DNA"/>
</dbReference>
<dbReference type="Proteomes" id="UP000515292">
    <property type="component" value="Chromosome"/>
</dbReference>
<dbReference type="GO" id="GO:0016740">
    <property type="term" value="F:transferase activity"/>
    <property type="evidence" value="ECO:0007669"/>
    <property type="project" value="UniProtKB-KW"/>
</dbReference>
<dbReference type="SUPFAM" id="SSF53448">
    <property type="entry name" value="Nucleotide-diphospho-sugar transferases"/>
    <property type="match status" value="1"/>
</dbReference>
<accession>A0A7G5IEG4</accession>
<keyword evidence="1" id="KW-0808">Transferase</keyword>
<dbReference type="Pfam" id="PF13641">
    <property type="entry name" value="Glyco_tranf_2_3"/>
    <property type="match status" value="1"/>
</dbReference>
<proteinExistence type="predicted"/>
<dbReference type="Gene3D" id="3.90.550.10">
    <property type="entry name" value="Spore Coat Polysaccharide Biosynthesis Protein SpsA, Chain A"/>
    <property type="match status" value="1"/>
</dbReference>
<reference evidence="1 2" key="1">
    <citation type="submission" date="2020-07" db="EMBL/GenBank/DDBJ databases">
        <title>Complete genome sequence for Sandaracinobacter sp. M6.</title>
        <authorList>
            <person name="Tang Y."/>
            <person name="Liu Q."/>
            <person name="Guo Z."/>
            <person name="Lei P."/>
            <person name="Huang B."/>
        </authorList>
    </citation>
    <scope>NUCLEOTIDE SEQUENCE [LARGE SCALE GENOMIC DNA]</scope>
    <source>
        <strain evidence="1 2">M6</strain>
    </source>
</reference>
<dbReference type="PANTHER" id="PTHR43685">
    <property type="entry name" value="GLYCOSYLTRANSFERASE"/>
    <property type="match status" value="1"/>
</dbReference>
<dbReference type="InterPro" id="IPR050834">
    <property type="entry name" value="Glycosyltransf_2"/>
</dbReference>
<gene>
    <name evidence="1" type="ORF">H3309_10115</name>
</gene>
<dbReference type="RefSeq" id="WP_182294602.1">
    <property type="nucleotide sequence ID" value="NZ_CP059851.1"/>
</dbReference>